<dbReference type="AlphaFoldDB" id="A0A4S4DB27"/>
<dbReference type="Proteomes" id="UP000306102">
    <property type="component" value="Unassembled WGS sequence"/>
</dbReference>
<dbReference type="EMBL" id="SDRB02011870">
    <property type="protein sequence ID" value="THF99704.1"/>
    <property type="molecule type" value="Genomic_DNA"/>
</dbReference>
<feature type="compositionally biased region" description="Gly residues" evidence="1">
    <location>
        <begin position="70"/>
        <end position="86"/>
    </location>
</feature>
<evidence type="ECO:0000313" key="3">
    <source>
        <dbReference type="Proteomes" id="UP000306102"/>
    </source>
</evidence>
<reference evidence="2 3" key="1">
    <citation type="journal article" date="2018" name="Proc. Natl. Acad. Sci. U.S.A.">
        <title>Draft genome sequence of Camellia sinensis var. sinensis provides insights into the evolution of the tea genome and tea quality.</title>
        <authorList>
            <person name="Wei C."/>
            <person name="Yang H."/>
            <person name="Wang S."/>
            <person name="Zhao J."/>
            <person name="Liu C."/>
            <person name="Gao L."/>
            <person name="Xia E."/>
            <person name="Lu Y."/>
            <person name="Tai Y."/>
            <person name="She G."/>
            <person name="Sun J."/>
            <person name="Cao H."/>
            <person name="Tong W."/>
            <person name="Gao Q."/>
            <person name="Li Y."/>
            <person name="Deng W."/>
            <person name="Jiang X."/>
            <person name="Wang W."/>
            <person name="Chen Q."/>
            <person name="Zhang S."/>
            <person name="Li H."/>
            <person name="Wu J."/>
            <person name="Wang P."/>
            <person name="Li P."/>
            <person name="Shi C."/>
            <person name="Zheng F."/>
            <person name="Jian J."/>
            <person name="Huang B."/>
            <person name="Shan D."/>
            <person name="Shi M."/>
            <person name="Fang C."/>
            <person name="Yue Y."/>
            <person name="Li F."/>
            <person name="Li D."/>
            <person name="Wei S."/>
            <person name="Han B."/>
            <person name="Jiang C."/>
            <person name="Yin Y."/>
            <person name="Xia T."/>
            <person name="Zhang Z."/>
            <person name="Bennetzen J.L."/>
            <person name="Zhao S."/>
            <person name="Wan X."/>
        </authorList>
    </citation>
    <scope>NUCLEOTIDE SEQUENCE [LARGE SCALE GENOMIC DNA]</scope>
    <source>
        <strain evidence="3">cv. Shuchazao</strain>
        <tissue evidence="2">Leaf</tissue>
    </source>
</reference>
<dbReference type="PANTHER" id="PTHR11206">
    <property type="entry name" value="MULTIDRUG RESISTANCE PROTEIN"/>
    <property type="match status" value="1"/>
</dbReference>
<evidence type="ECO:0000313" key="2">
    <source>
        <dbReference type="EMBL" id="THF99704.1"/>
    </source>
</evidence>
<name>A0A4S4DB27_CAMSN</name>
<sequence length="465" mass="50226">MVSVSPIDKSRKKITRTMSKTDLRELSVSKRRPLLPAIAVEEEEDWKLGGVVVGGGAGYGGGGSLTGGGGGGGGGGGSGGGDGDGSSGYWDSNHGNNITEEYYQKMIDAYPGDALLLSNSAKFLKEFECLANRRQTSKSATYIANRGCKGLGLELVVELLLEVTMWPRVTGGDHLIAKRWPELTDGRQRWVVAIVNEDRVSIIEAHLTASSEAPVAKPVRIPVRTRPPITTHVLDVSYGSPASELAKARKLKLENSKLVRVFVDLSQNYTTPISKPVYRTLFDFDASSIDESLLRQFEKEVKEQIMDYSIPLLFPFITTLHIRNPGSAAPRTARRRGGDGGTGGCVADFVILQLHIHVPNSEIPAESTEDWGAGLGIISGAGDSRGAFAGLWEFVKLSAASGVMLCLENWYYRILKLVTGNLENSTIAVDALSVYMSINGWEMMIPLAFFATTGFPRCGDCFCNV</sequence>
<organism evidence="2 3">
    <name type="scientific">Camellia sinensis var. sinensis</name>
    <name type="common">China tea</name>
    <dbReference type="NCBI Taxonomy" id="542762"/>
    <lineage>
        <taxon>Eukaryota</taxon>
        <taxon>Viridiplantae</taxon>
        <taxon>Streptophyta</taxon>
        <taxon>Embryophyta</taxon>
        <taxon>Tracheophyta</taxon>
        <taxon>Spermatophyta</taxon>
        <taxon>Magnoliopsida</taxon>
        <taxon>eudicotyledons</taxon>
        <taxon>Gunneridae</taxon>
        <taxon>Pentapetalae</taxon>
        <taxon>asterids</taxon>
        <taxon>Ericales</taxon>
        <taxon>Theaceae</taxon>
        <taxon>Camellia</taxon>
    </lineage>
</organism>
<evidence type="ECO:0000256" key="1">
    <source>
        <dbReference type="SAM" id="MobiDB-lite"/>
    </source>
</evidence>
<feature type="region of interest" description="Disordered" evidence="1">
    <location>
        <begin position="70"/>
        <end position="91"/>
    </location>
</feature>
<comment type="caution">
    <text evidence="2">The sequence shown here is derived from an EMBL/GenBank/DDBJ whole genome shotgun (WGS) entry which is preliminary data.</text>
</comment>
<dbReference type="STRING" id="542762.A0A4S4DB27"/>
<accession>A0A4S4DB27</accession>
<protein>
    <submittedName>
        <fullName evidence="2">Uncharacterized protein</fullName>
    </submittedName>
</protein>
<gene>
    <name evidence="2" type="ORF">TEA_001106</name>
</gene>
<keyword evidence="3" id="KW-1185">Reference proteome</keyword>
<proteinExistence type="predicted"/>